<keyword evidence="2" id="KW-1185">Reference proteome</keyword>
<organism evidence="1 2">
    <name type="scientific">Dyella lutea</name>
    <dbReference type="NCBI Taxonomy" id="2950441"/>
    <lineage>
        <taxon>Bacteria</taxon>
        <taxon>Pseudomonadati</taxon>
        <taxon>Pseudomonadota</taxon>
        <taxon>Gammaproteobacteria</taxon>
        <taxon>Lysobacterales</taxon>
        <taxon>Rhodanobacteraceae</taxon>
        <taxon>Dyella</taxon>
    </lineage>
</organism>
<dbReference type="EMBL" id="JAMZEK010000004">
    <property type="protein sequence ID" value="MCP1376023.1"/>
    <property type="molecule type" value="Genomic_DNA"/>
</dbReference>
<reference evidence="1 2" key="1">
    <citation type="submission" date="2022-06" db="EMBL/GenBank/DDBJ databases">
        <title>Dyella sp. Sa strain:Sa Genome sequencing.</title>
        <authorList>
            <person name="Park S."/>
        </authorList>
    </citation>
    <scope>NUCLEOTIDE SEQUENCE [LARGE SCALE GENOMIC DNA]</scope>
    <source>
        <strain evidence="1 2">Sa</strain>
    </source>
</reference>
<dbReference type="Proteomes" id="UP001204615">
    <property type="component" value="Unassembled WGS sequence"/>
</dbReference>
<gene>
    <name evidence="1" type="ORF">NC595_18395</name>
</gene>
<dbReference type="RefSeq" id="WP_253568815.1">
    <property type="nucleotide sequence ID" value="NZ_JAMZEK010000004.1"/>
</dbReference>
<comment type="caution">
    <text evidence="1">The sequence shown here is derived from an EMBL/GenBank/DDBJ whole genome shotgun (WGS) entry which is preliminary data.</text>
</comment>
<proteinExistence type="predicted"/>
<sequence length="86" mass="8895">MHYRNGREAKNGDKIVSLAGYGSGPVNINAIGILFDATPGSDYCNGSIASIIGGPVVGACLCDCLHVDDLAALLVEKGLHQRPEGK</sequence>
<evidence type="ECO:0000313" key="2">
    <source>
        <dbReference type="Proteomes" id="UP001204615"/>
    </source>
</evidence>
<evidence type="ECO:0000313" key="1">
    <source>
        <dbReference type="EMBL" id="MCP1376023.1"/>
    </source>
</evidence>
<accession>A0ABT1FIS0</accession>
<protein>
    <submittedName>
        <fullName evidence="1">Uncharacterized protein</fullName>
    </submittedName>
</protein>
<name>A0ABT1FIS0_9GAMM</name>